<reference evidence="6" key="2">
    <citation type="submission" date="2012-11" db="EMBL/GenBank/DDBJ databases">
        <authorList>
            <person name="Kuo A."/>
            <person name="Curtis B.A."/>
            <person name="Tanifuji G."/>
            <person name="Burki F."/>
            <person name="Gruber A."/>
            <person name="Irimia M."/>
            <person name="Maruyama S."/>
            <person name="Arias M.C."/>
            <person name="Ball S.G."/>
            <person name="Gile G.H."/>
            <person name="Hirakawa Y."/>
            <person name="Hopkins J.F."/>
            <person name="Rensing S.A."/>
            <person name="Schmutz J."/>
            <person name="Symeonidi A."/>
            <person name="Elias M."/>
            <person name="Eveleigh R.J."/>
            <person name="Herman E.K."/>
            <person name="Klute M.J."/>
            <person name="Nakayama T."/>
            <person name="Obornik M."/>
            <person name="Reyes-Prieto A."/>
            <person name="Armbrust E.V."/>
            <person name="Aves S.J."/>
            <person name="Beiko R.G."/>
            <person name="Coutinho P."/>
            <person name="Dacks J.B."/>
            <person name="Durnford D.G."/>
            <person name="Fast N.M."/>
            <person name="Green B.R."/>
            <person name="Grisdale C."/>
            <person name="Hempe F."/>
            <person name="Henrissat B."/>
            <person name="Hoppner M.P."/>
            <person name="Ishida K.-I."/>
            <person name="Kim E."/>
            <person name="Koreny L."/>
            <person name="Kroth P.G."/>
            <person name="Liu Y."/>
            <person name="Malik S.-B."/>
            <person name="Maier U.G."/>
            <person name="McRose D."/>
            <person name="Mock T."/>
            <person name="Neilson J.A."/>
            <person name="Onodera N.T."/>
            <person name="Poole A.M."/>
            <person name="Pritham E.J."/>
            <person name="Richards T.A."/>
            <person name="Rocap G."/>
            <person name="Roy S.W."/>
            <person name="Sarai C."/>
            <person name="Schaack S."/>
            <person name="Shirato S."/>
            <person name="Slamovits C.H."/>
            <person name="Spencer D.F."/>
            <person name="Suzuki S."/>
            <person name="Worden A.Z."/>
            <person name="Zauner S."/>
            <person name="Barry K."/>
            <person name="Bell C."/>
            <person name="Bharti A.K."/>
            <person name="Crow J.A."/>
            <person name="Grimwood J."/>
            <person name="Kramer R."/>
            <person name="Lindquist E."/>
            <person name="Lucas S."/>
            <person name="Salamov A."/>
            <person name="McFadden G.I."/>
            <person name="Lane C.E."/>
            <person name="Keeling P.J."/>
            <person name="Gray M.W."/>
            <person name="Grigoriev I.V."/>
            <person name="Archibald J.M."/>
        </authorList>
    </citation>
    <scope>NUCLEOTIDE SEQUENCE</scope>
    <source>
        <strain evidence="6">CCMP2712</strain>
    </source>
</reference>
<dbReference type="PANTHER" id="PTHR27001">
    <property type="entry name" value="OS01G0253100 PROTEIN"/>
    <property type="match status" value="1"/>
</dbReference>
<dbReference type="STRING" id="905079.L1K103"/>
<dbReference type="RefSeq" id="XP_005841115.1">
    <property type="nucleotide sequence ID" value="XM_005841058.1"/>
</dbReference>
<dbReference type="PaxDb" id="55529-EKX54135"/>
<evidence type="ECO:0000313" key="5">
    <source>
        <dbReference type="EnsemblProtists" id="EKX54135"/>
    </source>
</evidence>
<dbReference type="AlphaFoldDB" id="L1K103"/>
<evidence type="ECO:0000259" key="3">
    <source>
        <dbReference type="PROSITE" id="PS50011"/>
    </source>
</evidence>
<dbReference type="eggNOG" id="ENOG502QT06">
    <property type="taxonomic scope" value="Eukaryota"/>
</dbReference>
<accession>L1K103</accession>
<dbReference type="PANTHER" id="PTHR27001:SF931">
    <property type="entry name" value="OS11G0664100 PROTEIN"/>
    <property type="match status" value="1"/>
</dbReference>
<keyword evidence="6" id="KW-1185">Reference proteome</keyword>
<keyword evidence="1" id="KW-0547">Nucleotide-binding</keyword>
<dbReference type="Gene3D" id="1.10.510.10">
    <property type="entry name" value="Transferase(Phosphotransferase) domain 1"/>
    <property type="match status" value="1"/>
</dbReference>
<dbReference type="EMBL" id="JH992968">
    <property type="protein sequence ID" value="EKX54135.1"/>
    <property type="molecule type" value="Genomic_DNA"/>
</dbReference>
<dbReference type="Proteomes" id="UP000011087">
    <property type="component" value="Unassembled WGS sequence"/>
</dbReference>
<dbReference type="GO" id="GO:0005886">
    <property type="term" value="C:plasma membrane"/>
    <property type="evidence" value="ECO:0007669"/>
    <property type="project" value="TreeGrafter"/>
</dbReference>
<dbReference type="InterPro" id="IPR000719">
    <property type="entry name" value="Prot_kinase_dom"/>
</dbReference>
<evidence type="ECO:0000256" key="1">
    <source>
        <dbReference type="ARBA" id="ARBA00022741"/>
    </source>
</evidence>
<dbReference type="HOGENOM" id="CLU_848504_0_0_1"/>
<proteinExistence type="predicted"/>
<dbReference type="GO" id="GO:0004672">
    <property type="term" value="F:protein kinase activity"/>
    <property type="evidence" value="ECO:0007669"/>
    <property type="project" value="InterPro"/>
</dbReference>
<dbReference type="EnsemblProtists" id="EKX54135">
    <property type="protein sequence ID" value="EKX54135"/>
    <property type="gene ID" value="GUITHDRAFT_63914"/>
</dbReference>
<evidence type="ECO:0000256" key="2">
    <source>
        <dbReference type="ARBA" id="ARBA00022840"/>
    </source>
</evidence>
<organism evidence="4">
    <name type="scientific">Guillardia theta (strain CCMP2712)</name>
    <name type="common">Cryptophyte</name>
    <dbReference type="NCBI Taxonomy" id="905079"/>
    <lineage>
        <taxon>Eukaryota</taxon>
        <taxon>Cryptophyceae</taxon>
        <taxon>Pyrenomonadales</taxon>
        <taxon>Geminigeraceae</taxon>
        <taxon>Guillardia</taxon>
    </lineage>
</organism>
<reference evidence="4 6" key="1">
    <citation type="journal article" date="2012" name="Nature">
        <title>Algal genomes reveal evolutionary mosaicism and the fate of nucleomorphs.</title>
        <authorList>
            <consortium name="DOE Joint Genome Institute"/>
            <person name="Curtis B.A."/>
            <person name="Tanifuji G."/>
            <person name="Burki F."/>
            <person name="Gruber A."/>
            <person name="Irimia M."/>
            <person name="Maruyama S."/>
            <person name="Arias M.C."/>
            <person name="Ball S.G."/>
            <person name="Gile G.H."/>
            <person name="Hirakawa Y."/>
            <person name="Hopkins J.F."/>
            <person name="Kuo A."/>
            <person name="Rensing S.A."/>
            <person name="Schmutz J."/>
            <person name="Symeonidi A."/>
            <person name="Elias M."/>
            <person name="Eveleigh R.J."/>
            <person name="Herman E.K."/>
            <person name="Klute M.J."/>
            <person name="Nakayama T."/>
            <person name="Obornik M."/>
            <person name="Reyes-Prieto A."/>
            <person name="Armbrust E.V."/>
            <person name="Aves S.J."/>
            <person name="Beiko R.G."/>
            <person name="Coutinho P."/>
            <person name="Dacks J.B."/>
            <person name="Durnford D.G."/>
            <person name="Fast N.M."/>
            <person name="Green B.R."/>
            <person name="Grisdale C.J."/>
            <person name="Hempel F."/>
            <person name="Henrissat B."/>
            <person name="Hoppner M.P."/>
            <person name="Ishida K."/>
            <person name="Kim E."/>
            <person name="Koreny L."/>
            <person name="Kroth P.G."/>
            <person name="Liu Y."/>
            <person name="Malik S.B."/>
            <person name="Maier U.G."/>
            <person name="McRose D."/>
            <person name="Mock T."/>
            <person name="Neilson J.A."/>
            <person name="Onodera N.T."/>
            <person name="Poole A.M."/>
            <person name="Pritham E.J."/>
            <person name="Richards T.A."/>
            <person name="Rocap G."/>
            <person name="Roy S.W."/>
            <person name="Sarai C."/>
            <person name="Schaack S."/>
            <person name="Shirato S."/>
            <person name="Slamovits C.H."/>
            <person name="Spencer D.F."/>
            <person name="Suzuki S."/>
            <person name="Worden A.Z."/>
            <person name="Zauner S."/>
            <person name="Barry K."/>
            <person name="Bell C."/>
            <person name="Bharti A.K."/>
            <person name="Crow J.A."/>
            <person name="Grimwood J."/>
            <person name="Kramer R."/>
            <person name="Lindquist E."/>
            <person name="Lucas S."/>
            <person name="Salamov A."/>
            <person name="McFadden G.I."/>
            <person name="Lane C.E."/>
            <person name="Keeling P.J."/>
            <person name="Gray M.W."/>
            <person name="Grigoriev I.V."/>
            <person name="Archibald J.M."/>
        </authorList>
    </citation>
    <scope>NUCLEOTIDE SEQUENCE</scope>
    <source>
        <strain evidence="4 6">CCMP2712</strain>
    </source>
</reference>
<dbReference type="OMA" id="WQQSDAN"/>
<dbReference type="PROSITE" id="PS50011">
    <property type="entry name" value="PROTEIN_KINASE_DOM"/>
    <property type="match status" value="1"/>
</dbReference>
<dbReference type="InterPro" id="IPR001245">
    <property type="entry name" value="Ser-Thr/Tyr_kinase_cat_dom"/>
</dbReference>
<gene>
    <name evidence="4" type="ORF">GUITHDRAFT_63914</name>
</gene>
<dbReference type="Pfam" id="PF07714">
    <property type="entry name" value="PK_Tyr_Ser-Thr"/>
    <property type="match status" value="1"/>
</dbReference>
<feature type="domain" description="Protein kinase" evidence="3">
    <location>
        <begin position="64"/>
        <end position="328"/>
    </location>
</feature>
<dbReference type="GeneID" id="17310751"/>
<dbReference type="SUPFAM" id="SSF56112">
    <property type="entry name" value="Protein kinase-like (PK-like)"/>
    <property type="match status" value="1"/>
</dbReference>
<keyword evidence="2" id="KW-0067">ATP-binding</keyword>
<reference evidence="5" key="3">
    <citation type="submission" date="2015-06" db="UniProtKB">
        <authorList>
            <consortium name="EnsemblProtists"/>
        </authorList>
    </citation>
    <scope>IDENTIFICATION</scope>
</reference>
<dbReference type="GO" id="GO:0005524">
    <property type="term" value="F:ATP binding"/>
    <property type="evidence" value="ECO:0007669"/>
    <property type="project" value="UniProtKB-KW"/>
</dbReference>
<dbReference type="OrthoDB" id="543442at2759"/>
<evidence type="ECO:0000313" key="6">
    <source>
        <dbReference type="Proteomes" id="UP000011087"/>
    </source>
</evidence>
<protein>
    <recommendedName>
        <fullName evidence="3">Protein kinase domain-containing protein</fullName>
    </recommendedName>
</protein>
<dbReference type="KEGG" id="gtt:GUITHDRAFT_63914"/>
<name>L1K103_GUITC</name>
<sequence>MRGSRQDPDAGSKPVQLFPLQKWIPILKDGSNSRPANGSKAFIELPSTVRRFSYEELLVGTQNLSASLLVGRGGFGPVYQLKADGVEYAVKVGTNLPDAGVGQGRHEFENEALLLWMWKHPRIVSLAGVSDGQFPCLIYEYMPGGSLSSVIHDSRRAAQFGPVKRLMVAADVANALMYLHEGGRGVKPKNNKVKKAVVLHRDINSSNVLLDQDGRGKLGDFGLSAMLHEVDVDSGMVMSGNQVVGQWAWSAPEAQELGNMTASDIYSFGLILLQMLSGCEDSILPTVRISAAMPGTDPVLDDRLAPHDPWPAMISEAVSKLSYDPRTS</sequence>
<evidence type="ECO:0000313" key="4">
    <source>
        <dbReference type="EMBL" id="EKX54135.1"/>
    </source>
</evidence>
<dbReference type="InterPro" id="IPR011009">
    <property type="entry name" value="Kinase-like_dom_sf"/>
</dbReference>